<evidence type="ECO:0008006" key="2">
    <source>
        <dbReference type="Google" id="ProtNLM"/>
    </source>
</evidence>
<reference evidence="1" key="1">
    <citation type="submission" date="2016-04" db="EMBL/GenBank/DDBJ databases">
        <title>Fast-growing isolate from the root nodules of Vavilovia formosa.</title>
        <authorList>
            <person name="Kimeklis A."/>
            <person name="Safronova V."/>
            <person name="Belimov A."/>
            <person name="Andronov E."/>
        </authorList>
    </citation>
    <scope>NUCLEOTIDE SEQUENCE [LARGE SCALE GENOMIC DNA]</scope>
    <source>
        <strain evidence="1">Vaf-46</strain>
    </source>
</reference>
<dbReference type="eggNOG" id="ENOG50300N2">
    <property type="taxonomic scope" value="Bacteria"/>
</dbReference>
<dbReference type="AlphaFoldDB" id="A0A179BHT7"/>
<organism evidence="1">
    <name type="scientific">Rhizobium leguminosarum</name>
    <dbReference type="NCBI Taxonomy" id="384"/>
    <lineage>
        <taxon>Bacteria</taxon>
        <taxon>Pseudomonadati</taxon>
        <taxon>Pseudomonadota</taxon>
        <taxon>Alphaproteobacteria</taxon>
        <taxon>Hyphomicrobiales</taxon>
        <taxon>Rhizobiaceae</taxon>
        <taxon>Rhizobium/Agrobacterium group</taxon>
        <taxon>Rhizobium</taxon>
    </lineage>
</organism>
<dbReference type="EMBL" id="LWBS01000391">
    <property type="protein sequence ID" value="OAP91288.1"/>
    <property type="molecule type" value="Genomic_DNA"/>
</dbReference>
<name>A0A179BHT7_RHILE</name>
<sequence length="131" mass="13385">MTATNDIRAKKKPGPGRAYGYPVLAGVLIYGGAAVGITANKEAVPAAHASAVKLIGFAEERIDNTTGATGDQYIKIEKDVRIIPLAGATVANIGAAVYASADDTFTLTAGALLQIGTIDAIDADGVWLKTI</sequence>
<proteinExistence type="predicted"/>
<comment type="caution">
    <text evidence="1">The sequence shown here is derived from an EMBL/GenBank/DDBJ whole genome shotgun (WGS) entry which is preliminary data.</text>
</comment>
<gene>
    <name evidence="1" type="ORF">A4U53_27895</name>
</gene>
<accession>A0A179BHT7</accession>
<protein>
    <recommendedName>
        <fullName evidence="2">DUF2190 family protein</fullName>
    </recommendedName>
</protein>
<evidence type="ECO:0000313" key="1">
    <source>
        <dbReference type="EMBL" id="OAP91288.1"/>
    </source>
</evidence>